<dbReference type="PROSITE" id="PS51186">
    <property type="entry name" value="GNAT"/>
    <property type="match status" value="1"/>
</dbReference>
<feature type="domain" description="N-acetyltransferase" evidence="1">
    <location>
        <begin position="1"/>
        <end position="91"/>
    </location>
</feature>
<dbReference type="InterPro" id="IPR045057">
    <property type="entry name" value="Gcn5-rel_NAT"/>
</dbReference>
<dbReference type="CDD" id="cd04301">
    <property type="entry name" value="NAT_SF"/>
    <property type="match status" value="1"/>
</dbReference>
<evidence type="ECO:0000259" key="1">
    <source>
        <dbReference type="PROSITE" id="PS51186"/>
    </source>
</evidence>
<dbReference type="Gene3D" id="3.40.630.30">
    <property type="match status" value="1"/>
</dbReference>
<dbReference type="EMBL" id="JAESWC010000024">
    <property type="protein sequence ID" value="MBL4938551.1"/>
    <property type="molecule type" value="Genomic_DNA"/>
</dbReference>
<dbReference type="Pfam" id="PF14542">
    <property type="entry name" value="Acetyltransf_CG"/>
    <property type="match status" value="1"/>
</dbReference>
<evidence type="ECO:0000313" key="4">
    <source>
        <dbReference type="Proteomes" id="UP000632377"/>
    </source>
</evidence>
<sequence length="91" mass="10377">METIKKDNNKFYIGENVENPLAEITFVPTGADKIIIDHTYVSDSLRGQKIGLQLVDKVVEYARSENKKIIALCPYAKKVMTQSEQYKDILI</sequence>
<dbReference type="PROSITE" id="PS51729">
    <property type="entry name" value="GNAT_YJDJ"/>
    <property type="match status" value="1"/>
</dbReference>
<dbReference type="PANTHER" id="PTHR31435">
    <property type="entry name" value="PROTEIN NATD1"/>
    <property type="match status" value="1"/>
</dbReference>
<comment type="caution">
    <text evidence="3">The sequence shown here is derived from an EMBL/GenBank/DDBJ whole genome shotgun (WGS) entry which is preliminary data.</text>
</comment>
<gene>
    <name evidence="3" type="ORF">JK636_22870</name>
</gene>
<feature type="domain" description="N-acetyltransferase" evidence="2">
    <location>
        <begin position="3"/>
        <end position="91"/>
    </location>
</feature>
<dbReference type="PANTHER" id="PTHR31435:SF10">
    <property type="entry name" value="BSR4717 PROTEIN"/>
    <property type="match status" value="1"/>
</dbReference>
<accession>A0ABS1TGP5</accession>
<dbReference type="InterPro" id="IPR016181">
    <property type="entry name" value="Acyl_CoA_acyltransferase"/>
</dbReference>
<protein>
    <submittedName>
        <fullName evidence="3">N-acetyltransferase</fullName>
    </submittedName>
</protein>
<organism evidence="3 4">
    <name type="scientific">Clostridium rhizosphaerae</name>
    <dbReference type="NCBI Taxonomy" id="2803861"/>
    <lineage>
        <taxon>Bacteria</taxon>
        <taxon>Bacillati</taxon>
        <taxon>Bacillota</taxon>
        <taxon>Clostridia</taxon>
        <taxon>Eubacteriales</taxon>
        <taxon>Clostridiaceae</taxon>
        <taxon>Clostridium</taxon>
    </lineage>
</organism>
<evidence type="ECO:0000259" key="2">
    <source>
        <dbReference type="PROSITE" id="PS51729"/>
    </source>
</evidence>
<reference evidence="3 4" key="1">
    <citation type="submission" date="2021-01" db="EMBL/GenBank/DDBJ databases">
        <title>Genome public.</title>
        <authorList>
            <person name="Liu C."/>
            <person name="Sun Q."/>
        </authorList>
    </citation>
    <scope>NUCLEOTIDE SEQUENCE [LARGE SCALE GENOMIC DNA]</scope>
    <source>
        <strain evidence="3 4">YIM B02515</strain>
    </source>
</reference>
<dbReference type="InterPro" id="IPR000182">
    <property type="entry name" value="GNAT_dom"/>
</dbReference>
<evidence type="ECO:0000313" key="3">
    <source>
        <dbReference type="EMBL" id="MBL4938551.1"/>
    </source>
</evidence>
<keyword evidence="4" id="KW-1185">Reference proteome</keyword>
<proteinExistence type="predicted"/>
<dbReference type="RefSeq" id="WP_202751314.1">
    <property type="nucleotide sequence ID" value="NZ_JAESWC010000024.1"/>
</dbReference>
<dbReference type="Proteomes" id="UP000632377">
    <property type="component" value="Unassembled WGS sequence"/>
</dbReference>
<dbReference type="SUPFAM" id="SSF55729">
    <property type="entry name" value="Acyl-CoA N-acyltransferases (Nat)"/>
    <property type="match status" value="1"/>
</dbReference>
<name>A0ABS1TGP5_9CLOT</name>
<dbReference type="InterPro" id="IPR031165">
    <property type="entry name" value="GNAT_YJDJ"/>
</dbReference>